<organism evidence="7 8">
    <name type="scientific">Durusdinium trenchii</name>
    <dbReference type="NCBI Taxonomy" id="1381693"/>
    <lineage>
        <taxon>Eukaryota</taxon>
        <taxon>Sar</taxon>
        <taxon>Alveolata</taxon>
        <taxon>Dinophyceae</taxon>
        <taxon>Suessiales</taxon>
        <taxon>Symbiodiniaceae</taxon>
        <taxon>Durusdinium</taxon>
    </lineage>
</organism>
<gene>
    <name evidence="7" type="ORF">SCF082_LOCUS5673</name>
</gene>
<reference evidence="7 8" key="1">
    <citation type="submission" date="2024-02" db="EMBL/GenBank/DDBJ databases">
        <authorList>
            <person name="Chen Y."/>
            <person name="Shah S."/>
            <person name="Dougan E. K."/>
            <person name="Thang M."/>
            <person name="Chan C."/>
        </authorList>
    </citation>
    <scope>NUCLEOTIDE SEQUENCE [LARGE SCALE GENOMIC DNA]</scope>
</reference>
<keyword evidence="4 5" id="KW-0472">Membrane</keyword>
<evidence type="ECO:0000256" key="4">
    <source>
        <dbReference type="ARBA" id="ARBA00023136"/>
    </source>
</evidence>
<dbReference type="InterPro" id="IPR000620">
    <property type="entry name" value="EamA_dom"/>
</dbReference>
<feature type="transmembrane region" description="Helical" evidence="5">
    <location>
        <begin position="231"/>
        <end position="252"/>
    </location>
</feature>
<dbReference type="SUPFAM" id="SSF103481">
    <property type="entry name" value="Multidrug resistance efflux transporter EmrE"/>
    <property type="match status" value="2"/>
</dbReference>
<name>A0ABP0IAW9_9DINO</name>
<evidence type="ECO:0000259" key="6">
    <source>
        <dbReference type="Pfam" id="PF00892"/>
    </source>
</evidence>
<feature type="transmembrane region" description="Helical" evidence="5">
    <location>
        <begin position="170"/>
        <end position="193"/>
    </location>
</feature>
<feature type="transmembrane region" description="Helical" evidence="5">
    <location>
        <begin position="27"/>
        <end position="45"/>
    </location>
</feature>
<dbReference type="PANTHER" id="PTHR22911">
    <property type="entry name" value="ACYL-MALONYL CONDENSING ENZYME-RELATED"/>
    <property type="match status" value="1"/>
</dbReference>
<evidence type="ECO:0000313" key="8">
    <source>
        <dbReference type="Proteomes" id="UP001642464"/>
    </source>
</evidence>
<evidence type="ECO:0000256" key="1">
    <source>
        <dbReference type="ARBA" id="ARBA00004141"/>
    </source>
</evidence>
<keyword evidence="3 5" id="KW-1133">Transmembrane helix</keyword>
<protein>
    <submittedName>
        <fullName evidence="7">Pseudopaline exporter CntI</fullName>
    </submittedName>
</protein>
<sequence length="309" mass="32555">MVGSAAATLAADEPRRLPSRSSVSSPGTLWAGLAMALGFSVLAAATKATGTRLSSYERIFLRSCCCVILAPVDGERSLPPLLLSPNRRLLLLRGLLGFIAVSAYYEAIARIPLATLTLISRLHPLLSTALAGLILGEPVPRQQLGVLLVATLGTALLAPRQDLFSTGTSWGYAAALFAAFFTAAALLCVRTLAVLGEPAHHAREAFHWGNLCGALALGLPRGFAWPTVNEASWILITAVSMQLAQLALTYVLRSPVVSATKYFFLNVVLNLAFGVLLGDPWPSAQETLGALVILLSIAVSAREDAKGKS</sequence>
<dbReference type="PANTHER" id="PTHR22911:SF6">
    <property type="entry name" value="SOLUTE CARRIER FAMILY 35 MEMBER G1"/>
    <property type="match status" value="1"/>
</dbReference>
<evidence type="ECO:0000256" key="5">
    <source>
        <dbReference type="SAM" id="Phobius"/>
    </source>
</evidence>
<dbReference type="Proteomes" id="UP001642464">
    <property type="component" value="Unassembled WGS sequence"/>
</dbReference>
<evidence type="ECO:0000256" key="3">
    <source>
        <dbReference type="ARBA" id="ARBA00022989"/>
    </source>
</evidence>
<feature type="transmembrane region" description="Helical" evidence="5">
    <location>
        <begin position="259"/>
        <end position="277"/>
    </location>
</feature>
<keyword evidence="2 5" id="KW-0812">Transmembrane</keyword>
<feature type="domain" description="EamA" evidence="6">
    <location>
        <begin position="29"/>
        <end position="157"/>
    </location>
</feature>
<dbReference type="InterPro" id="IPR037185">
    <property type="entry name" value="EmrE-like"/>
</dbReference>
<accession>A0ABP0IAW9</accession>
<evidence type="ECO:0000313" key="7">
    <source>
        <dbReference type="EMBL" id="CAK8998508.1"/>
    </source>
</evidence>
<keyword evidence="8" id="KW-1185">Reference proteome</keyword>
<dbReference type="EMBL" id="CAXAMM010003080">
    <property type="protein sequence ID" value="CAK8998508.1"/>
    <property type="molecule type" value="Genomic_DNA"/>
</dbReference>
<comment type="subcellular location">
    <subcellularLocation>
        <location evidence="1">Membrane</location>
        <topology evidence="1">Multi-pass membrane protein</topology>
    </subcellularLocation>
</comment>
<evidence type="ECO:0000256" key="2">
    <source>
        <dbReference type="ARBA" id="ARBA00022692"/>
    </source>
</evidence>
<feature type="transmembrane region" description="Helical" evidence="5">
    <location>
        <begin position="89"/>
        <end position="105"/>
    </location>
</feature>
<feature type="transmembrane region" description="Helical" evidence="5">
    <location>
        <begin position="205"/>
        <end position="225"/>
    </location>
</feature>
<dbReference type="Pfam" id="PF00892">
    <property type="entry name" value="EamA"/>
    <property type="match status" value="1"/>
</dbReference>
<comment type="caution">
    <text evidence="7">The sequence shown here is derived from an EMBL/GenBank/DDBJ whole genome shotgun (WGS) entry which is preliminary data.</text>
</comment>
<proteinExistence type="predicted"/>